<dbReference type="EMBL" id="BMMM01000002">
    <property type="protein sequence ID" value="GGN55056.1"/>
    <property type="molecule type" value="Genomic_DNA"/>
</dbReference>
<name>A0A917XVF0_9ACTN</name>
<protein>
    <submittedName>
        <fullName evidence="1">Uncharacterized protein</fullName>
    </submittedName>
</protein>
<accession>A0A917XVF0</accession>
<dbReference type="Proteomes" id="UP000600365">
    <property type="component" value="Unassembled WGS sequence"/>
</dbReference>
<evidence type="ECO:0000313" key="2">
    <source>
        <dbReference type="Proteomes" id="UP000600365"/>
    </source>
</evidence>
<reference evidence="1 2" key="1">
    <citation type="journal article" date="2014" name="Int. J. Syst. Evol. Microbiol.">
        <title>Complete genome sequence of Corynebacterium casei LMG S-19264T (=DSM 44701T), isolated from a smear-ripened cheese.</title>
        <authorList>
            <consortium name="US DOE Joint Genome Institute (JGI-PGF)"/>
            <person name="Walter F."/>
            <person name="Albersmeier A."/>
            <person name="Kalinowski J."/>
            <person name="Ruckert C."/>
        </authorList>
    </citation>
    <scope>NUCLEOTIDE SEQUENCE [LARGE SCALE GENOMIC DNA]</scope>
    <source>
        <strain evidence="1 2">CGMCC 4.7111</strain>
    </source>
</reference>
<dbReference type="AlphaFoldDB" id="A0A917XVF0"/>
<comment type="caution">
    <text evidence="1">The sequence shown here is derived from an EMBL/GenBank/DDBJ whole genome shotgun (WGS) entry which is preliminary data.</text>
</comment>
<sequence>MTISRECPTCGSRQDFRKLNDAEKAAVRAEKGERHFVNNLWRCTAKGCLWYQPYLHTRGGDVLPEKFREDPPPEPGAD</sequence>
<evidence type="ECO:0000313" key="1">
    <source>
        <dbReference type="EMBL" id="GGN55056.1"/>
    </source>
</evidence>
<organism evidence="1 2">
    <name type="scientific">Streptomyces albiflavescens</name>
    <dbReference type="NCBI Taxonomy" id="1623582"/>
    <lineage>
        <taxon>Bacteria</taxon>
        <taxon>Bacillati</taxon>
        <taxon>Actinomycetota</taxon>
        <taxon>Actinomycetes</taxon>
        <taxon>Kitasatosporales</taxon>
        <taxon>Streptomycetaceae</taxon>
        <taxon>Streptomyces</taxon>
    </lineage>
</organism>
<dbReference type="RefSeq" id="WP_189185042.1">
    <property type="nucleotide sequence ID" value="NZ_BMMM01000002.1"/>
</dbReference>
<keyword evidence="2" id="KW-1185">Reference proteome</keyword>
<proteinExistence type="predicted"/>
<gene>
    <name evidence="1" type="ORF">GCM10011579_014730</name>
</gene>